<feature type="compositionally biased region" description="Polar residues" evidence="1">
    <location>
        <begin position="1"/>
        <end position="18"/>
    </location>
</feature>
<dbReference type="Gene3D" id="1.20.58.80">
    <property type="entry name" value="Phosphotransferase system, lactose/cellobiose-type IIA subunit"/>
    <property type="match status" value="1"/>
</dbReference>
<dbReference type="OrthoDB" id="2448087at2759"/>
<feature type="compositionally biased region" description="Basic and acidic residues" evidence="1">
    <location>
        <begin position="719"/>
        <end position="737"/>
    </location>
</feature>
<feature type="region of interest" description="Disordered" evidence="1">
    <location>
        <begin position="332"/>
        <end position="353"/>
    </location>
</feature>
<feature type="region of interest" description="Disordered" evidence="1">
    <location>
        <begin position="1"/>
        <end position="106"/>
    </location>
</feature>
<feature type="compositionally biased region" description="Basic residues" evidence="1">
    <location>
        <begin position="707"/>
        <end position="718"/>
    </location>
</feature>
<feature type="region of interest" description="Disordered" evidence="1">
    <location>
        <begin position="494"/>
        <end position="531"/>
    </location>
</feature>
<feature type="compositionally biased region" description="Low complexity" evidence="1">
    <location>
        <begin position="1397"/>
        <end position="1406"/>
    </location>
</feature>
<evidence type="ECO:0008006" key="4">
    <source>
        <dbReference type="Google" id="ProtNLM"/>
    </source>
</evidence>
<dbReference type="Proteomes" id="UP000707451">
    <property type="component" value="Unassembled WGS sequence"/>
</dbReference>
<feature type="compositionally biased region" description="Low complexity" evidence="1">
    <location>
        <begin position="1365"/>
        <end position="1375"/>
    </location>
</feature>
<feature type="compositionally biased region" description="Polar residues" evidence="1">
    <location>
        <begin position="1464"/>
        <end position="1490"/>
    </location>
</feature>
<feature type="compositionally biased region" description="Polar residues" evidence="1">
    <location>
        <begin position="1052"/>
        <end position="1061"/>
    </location>
</feature>
<feature type="compositionally biased region" description="Low complexity" evidence="1">
    <location>
        <begin position="601"/>
        <end position="611"/>
    </location>
</feature>
<evidence type="ECO:0000256" key="1">
    <source>
        <dbReference type="SAM" id="MobiDB-lite"/>
    </source>
</evidence>
<feature type="compositionally biased region" description="Acidic residues" evidence="1">
    <location>
        <begin position="1616"/>
        <end position="1627"/>
    </location>
</feature>
<feature type="compositionally biased region" description="Basic and acidic residues" evidence="1">
    <location>
        <begin position="774"/>
        <end position="786"/>
    </location>
</feature>
<feature type="compositionally biased region" description="Polar residues" evidence="1">
    <location>
        <begin position="426"/>
        <end position="435"/>
    </location>
</feature>
<feature type="compositionally biased region" description="Low complexity" evidence="1">
    <location>
        <begin position="188"/>
        <end position="201"/>
    </location>
</feature>
<feature type="compositionally biased region" description="Basic and acidic residues" evidence="1">
    <location>
        <begin position="1233"/>
        <end position="1251"/>
    </location>
</feature>
<keyword evidence="3" id="KW-1185">Reference proteome</keyword>
<feature type="region of interest" description="Disordered" evidence="1">
    <location>
        <begin position="1576"/>
        <end position="1650"/>
    </location>
</feature>
<feature type="compositionally biased region" description="Low complexity" evidence="1">
    <location>
        <begin position="1497"/>
        <end position="1518"/>
    </location>
</feature>
<feature type="region of interest" description="Disordered" evidence="1">
    <location>
        <begin position="231"/>
        <end position="287"/>
    </location>
</feature>
<feature type="compositionally biased region" description="Basic and acidic residues" evidence="1">
    <location>
        <begin position="755"/>
        <end position="766"/>
    </location>
</feature>
<feature type="region of interest" description="Disordered" evidence="1">
    <location>
        <begin position="185"/>
        <end position="217"/>
    </location>
</feature>
<feature type="region of interest" description="Disordered" evidence="1">
    <location>
        <begin position="807"/>
        <end position="956"/>
    </location>
</feature>
<protein>
    <recommendedName>
        <fullName evidence="4">MIT domain-containing protein</fullName>
    </recommendedName>
</protein>
<gene>
    <name evidence="2" type="ORF">KI688_010309</name>
</gene>
<proteinExistence type="predicted"/>
<feature type="compositionally biased region" description="Low complexity" evidence="1">
    <location>
        <begin position="49"/>
        <end position="61"/>
    </location>
</feature>
<feature type="region of interest" description="Disordered" evidence="1">
    <location>
        <begin position="381"/>
        <end position="444"/>
    </location>
</feature>
<feature type="compositionally biased region" description="Polar residues" evidence="1">
    <location>
        <begin position="385"/>
        <end position="396"/>
    </location>
</feature>
<feature type="compositionally biased region" description="Low complexity" evidence="1">
    <location>
        <begin position="68"/>
        <end position="90"/>
    </location>
</feature>
<feature type="compositionally biased region" description="Low complexity" evidence="1">
    <location>
        <begin position="332"/>
        <end position="346"/>
    </location>
</feature>
<feature type="compositionally biased region" description="Acidic residues" evidence="1">
    <location>
        <begin position="1428"/>
        <end position="1439"/>
    </location>
</feature>
<feature type="region of interest" description="Disordered" evidence="1">
    <location>
        <begin position="1028"/>
        <end position="1061"/>
    </location>
</feature>
<feature type="compositionally biased region" description="Basic residues" evidence="1">
    <location>
        <begin position="413"/>
        <end position="425"/>
    </location>
</feature>
<feature type="compositionally biased region" description="Polar residues" evidence="1">
    <location>
        <begin position="851"/>
        <end position="875"/>
    </location>
</feature>
<dbReference type="SUPFAM" id="SSF116846">
    <property type="entry name" value="MIT domain"/>
    <property type="match status" value="1"/>
</dbReference>
<feature type="compositionally biased region" description="Basic and acidic residues" evidence="1">
    <location>
        <begin position="1637"/>
        <end position="1650"/>
    </location>
</feature>
<feature type="region of interest" description="Disordered" evidence="1">
    <location>
        <begin position="1341"/>
        <end position="1523"/>
    </location>
</feature>
<feature type="region of interest" description="Disordered" evidence="1">
    <location>
        <begin position="565"/>
        <end position="737"/>
    </location>
</feature>
<feature type="compositionally biased region" description="Basic and acidic residues" evidence="1">
    <location>
        <begin position="815"/>
        <end position="825"/>
    </location>
</feature>
<feature type="compositionally biased region" description="Low complexity" evidence="1">
    <location>
        <begin position="692"/>
        <end position="701"/>
    </location>
</feature>
<dbReference type="PANTHER" id="PTHR48125">
    <property type="entry name" value="LP07818P1"/>
    <property type="match status" value="1"/>
</dbReference>
<dbReference type="InterPro" id="IPR036181">
    <property type="entry name" value="MIT_dom_sf"/>
</dbReference>
<feature type="compositionally biased region" description="Polar residues" evidence="1">
    <location>
        <begin position="644"/>
        <end position="667"/>
    </location>
</feature>
<comment type="caution">
    <text evidence="2">The sequence shown here is derived from an EMBL/GenBank/DDBJ whole genome shotgun (WGS) entry which is preliminary data.</text>
</comment>
<feature type="region of interest" description="Disordered" evidence="1">
    <location>
        <begin position="1196"/>
        <end position="1278"/>
    </location>
</feature>
<dbReference type="PANTHER" id="PTHR48125:SF10">
    <property type="entry name" value="OS12G0136300 PROTEIN"/>
    <property type="match status" value="1"/>
</dbReference>
<feature type="compositionally biased region" description="Low complexity" evidence="1">
    <location>
        <begin position="231"/>
        <end position="259"/>
    </location>
</feature>
<feature type="compositionally biased region" description="Polar residues" evidence="1">
    <location>
        <begin position="896"/>
        <end position="912"/>
    </location>
</feature>
<feature type="compositionally biased region" description="Basic residues" evidence="1">
    <location>
        <begin position="876"/>
        <end position="890"/>
    </location>
</feature>
<reference evidence="2" key="1">
    <citation type="submission" date="2021-06" db="EMBL/GenBank/DDBJ databases">
        <title>Genome Sequence of Mortierella hyaline Strain SCG-10, a Cold-Adapted, Nitrate-Reducing Fungus Isolated from Soil in Minnesota, USA.</title>
        <authorList>
            <person name="Aldossari N."/>
        </authorList>
    </citation>
    <scope>NUCLEOTIDE SEQUENCE</scope>
    <source>
        <strain evidence="2">SCG-10</strain>
    </source>
</reference>
<feature type="compositionally biased region" description="Pro residues" evidence="1">
    <location>
        <begin position="22"/>
        <end position="32"/>
    </location>
</feature>
<organism evidence="2 3">
    <name type="scientific">Linnemannia hyalina</name>
    <dbReference type="NCBI Taxonomy" id="64524"/>
    <lineage>
        <taxon>Eukaryota</taxon>
        <taxon>Fungi</taxon>
        <taxon>Fungi incertae sedis</taxon>
        <taxon>Mucoromycota</taxon>
        <taxon>Mortierellomycotina</taxon>
        <taxon>Mortierellomycetes</taxon>
        <taxon>Mortierellales</taxon>
        <taxon>Mortierellaceae</taxon>
        <taxon>Linnemannia</taxon>
    </lineage>
</organism>
<evidence type="ECO:0000313" key="2">
    <source>
        <dbReference type="EMBL" id="KAG9069407.1"/>
    </source>
</evidence>
<feature type="compositionally biased region" description="Low complexity" evidence="1">
    <location>
        <begin position="1202"/>
        <end position="1211"/>
    </location>
</feature>
<feature type="compositionally biased region" description="Acidic residues" evidence="1">
    <location>
        <begin position="1346"/>
        <end position="1364"/>
    </location>
</feature>
<feature type="region of interest" description="Disordered" evidence="1">
    <location>
        <begin position="751"/>
        <end position="791"/>
    </location>
</feature>
<sequence length="1650" mass="183205">MTPAPSSSRNRRSVTLANIPTPAGPPPPPPGGHPGAYTHETLGRSQTVSNHSPHSSFSSHSGPINNNYSTAPSSYAPPRASFSSSSRASPVGVPPGRSGREREQEAWNDSAWRSIFDAALVKAQQAVQLDELQETTLAANLYAQAANDLGRVIPMCSSEKKKQSMLAIQAIYLDRVNQLRESALAKNGGSHPGASPAHSAATSESNDGSSNYRYSVSNRNMGYADDQYQPQQYQSQQYQPHVQQQQQYQQQQHPYQSPVLSPVQHYQAPQLQQMQHQEPPPQLQQKSSGLRLFVKRRSKTQSSVSQSPPEFAQQFQNQGQDFNNFNNHNNNFNNHNFNNNNNHPNGHGYGDYSQPVDNYTVPLVVPPRTPSPPPVAVPSIFMAQPPTSSSKNQQNEAAAAAPVTPQEQPTKSSKWRPFGKKKSKSLSHPETSTAFTPPPEMAPAVHVFTPHIDPEPVPAQYLQQQHIFHEQQQVQQQQYNEQQLLLERKHQQQEVGQQQQQNEEAVETQEEFKNPAQGDWYVGTATPEKDSYEYDEFENPAHYFDEEDEDVDPYYIADTKGRAKAFEGQNTGAANKGKGNASKDAVVDTEPKTRKPLIHNSSSYSQEQSFSPKFDFSQEQPTTEMQAQLASQEPLTEDREDNSHLANGSHQHIQGQHYQETSESIATSHLEDDEMAKSTLESVGMDAEVEPAAAGDTVGDAAVEKQKTKRTWYGKKKKEKDPEKEKEKKRQREQDRLDTVARLMDDALFGAPTKSKLEKDTLKEKSSVVSLEKTVSHHSNDHHADRSQQNVESAAPILPEVDFPMTHISSQQGNDKADTVEKDESNIEEPYILPEVTEPSEPYILPEISDPANSESSITTTTTGQDAPSIVSNTPKRSKSRHLSIFKSKKNKDLETQPQILESSPLSPTVTNDDSKSIHSQHTRKSSFSTDRNVEPPTPVVVRPKEKHVKKRDSDEYVPYEYQEEVEGPLMERVEVPENREIIGFVLPVEEIVDYTLEGNEEAALENWDSWVSQLESFEKVLSSKGLKKEKAKKAKKVKEVPPPNEDLSLGPMSSTKANRSSIFGSLGRSDTLRSRNNTALDLNAHALDNRPLSMSTTLLDDFSTRPSFQSSRSGESEAPSQFLVAPQIKKRWWKRKETNSFYRASHALSTADLEQDQHLSALLRSQSEVRSSDNLPMDHGMMSMPISFAEPVSPVQEVSKEAPAAMESVPAPAPPPEVKEQVQEQVQEQEQEQEKVGKKVEETPVETKKDEEEEEAEIEVAISPMPKPKPKSNKPKLLPISTPLAQLLKIRNPEELWQYVQQAKTYATSRMNKGDKRSAAIALKRGQALEARWQEILLEMASSGEDTDEILEEDDEESSESGEEAPAPVVVAPQPKKKKAKKVVVQAPIENDEGEVTAPVHAPVAAPTPAPAPVAATKPISTVVAPVEEENDDDEEIENYAAHRRRNTISRSSSTPDKYSKYKNANKTAATGASPNITNVASSQATPATEDNADAKSVSSVKTTATTTSESGADTTGRLGPEATLEQMLESKNVDHVKYYIQRMKTDTVTKARNGSKFAALEGMKNVKVLQQHLADLLNPKSEDEAEEEEKDVETMPSAPSPSEERMITIQPTIQEEDEEEDEEDQKETQAPTTTETKEETKAPIEKEE</sequence>
<name>A0A9P7XYD7_9FUNG</name>
<feature type="compositionally biased region" description="Basic residues" evidence="1">
    <location>
        <begin position="1028"/>
        <end position="1037"/>
    </location>
</feature>
<dbReference type="EMBL" id="JAHRHY010000005">
    <property type="protein sequence ID" value="KAG9069407.1"/>
    <property type="molecule type" value="Genomic_DNA"/>
</dbReference>
<evidence type="ECO:0000313" key="3">
    <source>
        <dbReference type="Proteomes" id="UP000707451"/>
    </source>
</evidence>
<accession>A0A9P7XYD7</accession>
<feature type="compositionally biased region" description="Polar residues" evidence="1">
    <location>
        <begin position="617"/>
        <end position="634"/>
    </location>
</feature>
<feature type="compositionally biased region" description="Polar residues" evidence="1">
    <location>
        <begin position="267"/>
        <end position="276"/>
    </location>
</feature>
<feature type="compositionally biased region" description="Low complexity" evidence="1">
    <location>
        <begin position="494"/>
        <end position="503"/>
    </location>
</feature>